<dbReference type="Gene3D" id="3.40.430.10">
    <property type="entry name" value="Dihydrofolate Reductase, subunit A"/>
    <property type="match status" value="1"/>
</dbReference>
<keyword evidence="3" id="KW-0560">Oxidoreductase</keyword>
<name>A0ABV5AIA2_9BACL</name>
<keyword evidence="2" id="KW-0521">NADP</keyword>
<comment type="pathway">
    <text evidence="1">Cofactor biosynthesis; riboflavin biosynthesis.</text>
</comment>
<reference evidence="5 6" key="1">
    <citation type="journal article" date="2024" name="Int. J. Mol. Sci.">
        <title>Exploration of Alicyclobacillus spp. Genome in Search of Antibiotic Resistance.</title>
        <authorList>
            <person name="Bucka-Kolendo J."/>
            <person name="Kiousi D.E."/>
            <person name="Dekowska A."/>
            <person name="Mikolajczuk-Szczyrba A."/>
            <person name="Karadedos D.M."/>
            <person name="Michael P."/>
            <person name="Galanis A."/>
            <person name="Sokolowska B."/>
        </authorList>
    </citation>
    <scope>NUCLEOTIDE SEQUENCE [LARGE SCALE GENOMIC DNA]</scope>
    <source>
        <strain evidence="5 6">KKP 3000</strain>
    </source>
</reference>
<evidence type="ECO:0000256" key="3">
    <source>
        <dbReference type="ARBA" id="ARBA00023002"/>
    </source>
</evidence>
<evidence type="ECO:0000313" key="6">
    <source>
        <dbReference type="Proteomes" id="UP001579974"/>
    </source>
</evidence>
<dbReference type="PANTHER" id="PTHR38011:SF7">
    <property type="entry name" value="2,5-DIAMINO-6-RIBOSYLAMINO-4(3H)-PYRIMIDINONE 5'-PHOSPHATE REDUCTASE"/>
    <property type="match status" value="1"/>
</dbReference>
<organism evidence="5 6">
    <name type="scientific">Alicyclobacillus fastidiosus</name>
    <dbReference type="NCBI Taxonomy" id="392011"/>
    <lineage>
        <taxon>Bacteria</taxon>
        <taxon>Bacillati</taxon>
        <taxon>Bacillota</taxon>
        <taxon>Bacilli</taxon>
        <taxon>Bacillales</taxon>
        <taxon>Alicyclobacillaceae</taxon>
        <taxon>Alicyclobacillus</taxon>
    </lineage>
</organism>
<dbReference type="InterPro" id="IPR050765">
    <property type="entry name" value="Riboflavin_Biosynth_HTPR"/>
</dbReference>
<keyword evidence="6" id="KW-1185">Reference proteome</keyword>
<dbReference type="SUPFAM" id="SSF53597">
    <property type="entry name" value="Dihydrofolate reductase-like"/>
    <property type="match status" value="1"/>
</dbReference>
<accession>A0ABV5AIA2</accession>
<proteinExistence type="predicted"/>
<dbReference type="Pfam" id="PF01872">
    <property type="entry name" value="RibD_C"/>
    <property type="match status" value="1"/>
</dbReference>
<sequence>MLQSTVNGVNGSKGASPLVAVSFAASITGYITHPKGETLGSLRDRYQLEWLRCQADALLFGAGTVRIDRRKIQIRQHPALADITAKFPAIFVVCTKNNFDFTTSFWDSECEKNILLLGNDSEQKIPNDKNITLVQLGNNSSINDVISYIYGLGFNRILCEGGGKLFSSLVGENLVDELFLTLTPWIIDKGEQMNVSSIISGPSLVKEVSLISTTVQDKEVFLRYRFQNGRAWPKFEEIL</sequence>
<comment type="caution">
    <text evidence="5">The sequence shown here is derived from an EMBL/GenBank/DDBJ whole genome shotgun (WGS) entry which is preliminary data.</text>
</comment>
<dbReference type="EMBL" id="JBDXSU010000014">
    <property type="protein sequence ID" value="MFB5191770.1"/>
    <property type="molecule type" value="Genomic_DNA"/>
</dbReference>
<dbReference type="InterPro" id="IPR002734">
    <property type="entry name" value="RibDG_C"/>
</dbReference>
<dbReference type="InterPro" id="IPR024072">
    <property type="entry name" value="DHFR-like_dom_sf"/>
</dbReference>
<evidence type="ECO:0000256" key="2">
    <source>
        <dbReference type="ARBA" id="ARBA00022857"/>
    </source>
</evidence>
<dbReference type="PANTHER" id="PTHR38011">
    <property type="entry name" value="DIHYDROFOLATE REDUCTASE FAMILY PROTEIN (AFU_ORTHOLOGUE AFUA_8G06820)"/>
    <property type="match status" value="1"/>
</dbReference>
<evidence type="ECO:0000313" key="5">
    <source>
        <dbReference type="EMBL" id="MFB5191770.1"/>
    </source>
</evidence>
<gene>
    <name evidence="5" type="ORF">KKP3000_000551</name>
</gene>
<dbReference type="RefSeq" id="WP_275476415.1">
    <property type="nucleotide sequence ID" value="NZ_CP162940.1"/>
</dbReference>
<evidence type="ECO:0000259" key="4">
    <source>
        <dbReference type="Pfam" id="PF01872"/>
    </source>
</evidence>
<feature type="domain" description="Bacterial bifunctional deaminase-reductase C-terminal" evidence="4">
    <location>
        <begin position="17"/>
        <end position="187"/>
    </location>
</feature>
<dbReference type="Proteomes" id="UP001579974">
    <property type="component" value="Unassembled WGS sequence"/>
</dbReference>
<protein>
    <submittedName>
        <fullName evidence="5">Dihydrofolate reductase family protein</fullName>
    </submittedName>
</protein>
<evidence type="ECO:0000256" key="1">
    <source>
        <dbReference type="ARBA" id="ARBA00005104"/>
    </source>
</evidence>